<evidence type="ECO:0000313" key="7">
    <source>
        <dbReference type="Proteomes" id="UP000076532"/>
    </source>
</evidence>
<keyword evidence="2 5" id="KW-0812">Transmembrane</keyword>
<dbReference type="Pfam" id="PF04750">
    <property type="entry name" value="Far-17a_AIG1"/>
    <property type="match status" value="1"/>
</dbReference>
<accession>A0A166KF74</accession>
<comment type="subcellular location">
    <subcellularLocation>
        <location evidence="1">Endomembrane system</location>
        <topology evidence="1">Multi-pass membrane protein</topology>
    </subcellularLocation>
</comment>
<keyword evidence="3 5" id="KW-1133">Transmembrane helix</keyword>
<dbReference type="GO" id="GO:0016020">
    <property type="term" value="C:membrane"/>
    <property type="evidence" value="ECO:0007669"/>
    <property type="project" value="InterPro"/>
</dbReference>
<evidence type="ECO:0000256" key="5">
    <source>
        <dbReference type="SAM" id="Phobius"/>
    </source>
</evidence>
<organism evidence="6 7">
    <name type="scientific">Athelia psychrophila</name>
    <dbReference type="NCBI Taxonomy" id="1759441"/>
    <lineage>
        <taxon>Eukaryota</taxon>
        <taxon>Fungi</taxon>
        <taxon>Dikarya</taxon>
        <taxon>Basidiomycota</taxon>
        <taxon>Agaricomycotina</taxon>
        <taxon>Agaricomycetes</taxon>
        <taxon>Agaricomycetidae</taxon>
        <taxon>Atheliales</taxon>
        <taxon>Atheliaceae</taxon>
        <taxon>Athelia</taxon>
    </lineage>
</organism>
<dbReference type="Proteomes" id="UP000076532">
    <property type="component" value="Unassembled WGS sequence"/>
</dbReference>
<dbReference type="PANTHER" id="PTHR12242:SF1">
    <property type="entry name" value="MYND-TYPE DOMAIN-CONTAINING PROTEIN"/>
    <property type="match status" value="1"/>
</dbReference>
<reference evidence="6 7" key="1">
    <citation type="journal article" date="2016" name="Mol. Biol. Evol.">
        <title>Comparative Genomics of Early-Diverging Mushroom-Forming Fungi Provides Insights into the Origins of Lignocellulose Decay Capabilities.</title>
        <authorList>
            <person name="Nagy L.G."/>
            <person name="Riley R."/>
            <person name="Tritt A."/>
            <person name="Adam C."/>
            <person name="Daum C."/>
            <person name="Floudas D."/>
            <person name="Sun H."/>
            <person name="Yadav J.S."/>
            <person name="Pangilinan J."/>
            <person name="Larsson K.H."/>
            <person name="Matsuura K."/>
            <person name="Barry K."/>
            <person name="Labutti K."/>
            <person name="Kuo R."/>
            <person name="Ohm R.A."/>
            <person name="Bhattacharya S.S."/>
            <person name="Shirouzu T."/>
            <person name="Yoshinaga Y."/>
            <person name="Martin F.M."/>
            <person name="Grigoriev I.V."/>
            <person name="Hibbett D.S."/>
        </authorList>
    </citation>
    <scope>NUCLEOTIDE SEQUENCE [LARGE SCALE GENOMIC DNA]</scope>
    <source>
        <strain evidence="6 7">CBS 109695</strain>
    </source>
</reference>
<keyword evidence="7" id="KW-1185">Reference proteome</keyword>
<gene>
    <name evidence="6" type="ORF">FIBSPDRAFT_739925</name>
</gene>
<dbReference type="GO" id="GO:0012505">
    <property type="term" value="C:endomembrane system"/>
    <property type="evidence" value="ECO:0007669"/>
    <property type="project" value="UniProtKB-SubCell"/>
</dbReference>
<dbReference type="OrthoDB" id="419711at2759"/>
<evidence type="ECO:0000256" key="2">
    <source>
        <dbReference type="ARBA" id="ARBA00022692"/>
    </source>
</evidence>
<evidence type="ECO:0000313" key="6">
    <source>
        <dbReference type="EMBL" id="KZP21846.1"/>
    </source>
</evidence>
<dbReference type="STRING" id="436010.A0A166KF74"/>
<evidence type="ECO:0000256" key="3">
    <source>
        <dbReference type="ARBA" id="ARBA00022989"/>
    </source>
</evidence>
<feature type="non-terminal residue" evidence="6">
    <location>
        <position position="1"/>
    </location>
</feature>
<dbReference type="EMBL" id="KV417544">
    <property type="protein sequence ID" value="KZP21846.1"/>
    <property type="molecule type" value="Genomic_DNA"/>
</dbReference>
<dbReference type="InterPro" id="IPR006838">
    <property type="entry name" value="ADTRP_AIG1"/>
</dbReference>
<dbReference type="AlphaFoldDB" id="A0A166KF74"/>
<proteinExistence type="predicted"/>
<evidence type="ECO:0000256" key="4">
    <source>
        <dbReference type="ARBA" id="ARBA00023136"/>
    </source>
</evidence>
<sequence length="240" mass="26603">FTNPSCIGLVSYNCASACQTSVCTLRRNGTFPLQRWPCILQLMRILFYSTIATFVPIIVILVFWALLPSPSTFAATFSGWSNIAQHAMNSLFALFEILSTNVRPTLWVHIVFLEVFLAYYLGVAYITKATEGFYTYGFLDPHARHALLAAYIAAIGSGGALVLAVVKALVKLRVRTFRARGDAQWKAEGCEERNSSMDVEGEQRAEVLFFPASSYQLPLTSYKACCDVMIPTPYLPLSSP</sequence>
<evidence type="ECO:0000256" key="1">
    <source>
        <dbReference type="ARBA" id="ARBA00004127"/>
    </source>
</evidence>
<feature type="transmembrane region" description="Helical" evidence="5">
    <location>
        <begin position="73"/>
        <end position="94"/>
    </location>
</feature>
<protein>
    <submittedName>
        <fullName evidence="6">Uncharacterized protein</fullName>
    </submittedName>
</protein>
<feature type="transmembrane region" description="Helical" evidence="5">
    <location>
        <begin position="45"/>
        <end position="67"/>
    </location>
</feature>
<feature type="transmembrane region" description="Helical" evidence="5">
    <location>
        <begin position="146"/>
        <end position="170"/>
    </location>
</feature>
<feature type="transmembrane region" description="Helical" evidence="5">
    <location>
        <begin position="106"/>
        <end position="126"/>
    </location>
</feature>
<dbReference type="PANTHER" id="PTHR12242">
    <property type="entry name" value="OS02G0130600 PROTEIN-RELATED"/>
    <property type="match status" value="1"/>
</dbReference>
<name>A0A166KF74_9AGAM</name>
<keyword evidence="4 5" id="KW-0472">Membrane</keyword>